<feature type="compositionally biased region" description="Polar residues" evidence="13">
    <location>
        <begin position="1"/>
        <end position="12"/>
    </location>
</feature>
<evidence type="ECO:0000256" key="13">
    <source>
        <dbReference type="SAM" id="MobiDB-lite"/>
    </source>
</evidence>
<organism evidence="17 18">
    <name type="scientific">Chitiniphilus eburneus</name>
    <dbReference type="NCBI Taxonomy" id="2571148"/>
    <lineage>
        <taxon>Bacteria</taxon>
        <taxon>Pseudomonadati</taxon>
        <taxon>Pseudomonadota</taxon>
        <taxon>Betaproteobacteria</taxon>
        <taxon>Neisseriales</taxon>
        <taxon>Chitinibacteraceae</taxon>
        <taxon>Chitiniphilus</taxon>
    </lineage>
</organism>
<gene>
    <name evidence="17" type="ORF">FAZ21_04790</name>
</gene>
<dbReference type="GO" id="GO:0032153">
    <property type="term" value="C:cell division site"/>
    <property type="evidence" value="ECO:0007669"/>
    <property type="project" value="TreeGrafter"/>
</dbReference>
<sequence>MAAASCGSSTANSRHEVAPHLFPPRSRRHGTADAAARPPLAIGPHMKHWLRLNRLALVRTFGGMVRHPVNSLLNLLVIAIAASFPFGFYLLLSSVATVTDKMPVEPQLSVFLRATATAAEIGKLKEQLALDERVAQVRYVPRDEALKQLQARVGSADLMAGLTENPLPDAFIVTARLDASPAELEQLRDTLARHSGVEEVQLDSAWAQRLHRLIAFGEVLLQVVVVLLAAALALITGNAIRMQILTRREEIEVSKLIGATDSFIRRPFLYAAAMQGLLGGLAACGIVAGAMWWLNPAVRDLAATYGEAFTLRMPEPAEIVGVCGITVVLSVAGAWIAVWRHLHRHL</sequence>
<evidence type="ECO:0000256" key="3">
    <source>
        <dbReference type="ARBA" id="ARBA00011160"/>
    </source>
</evidence>
<dbReference type="Proteomes" id="UP000310016">
    <property type="component" value="Unassembled WGS sequence"/>
</dbReference>
<keyword evidence="6 12" id="KW-0997">Cell inner membrane</keyword>
<feature type="transmembrane region" description="Helical" evidence="14">
    <location>
        <begin position="268"/>
        <end position="294"/>
    </location>
</feature>
<feature type="transmembrane region" description="Helical" evidence="14">
    <location>
        <begin position="319"/>
        <end position="339"/>
    </location>
</feature>
<keyword evidence="18" id="KW-1185">Reference proteome</keyword>
<comment type="function">
    <text evidence="12">Part of the ABC transporter FtsEX involved in cellular division.</text>
</comment>
<evidence type="ECO:0000256" key="14">
    <source>
        <dbReference type="SAM" id="Phobius"/>
    </source>
</evidence>
<reference evidence="17 18" key="1">
    <citation type="submission" date="2019-04" db="EMBL/GenBank/DDBJ databases">
        <title>Chitiniphilus eburnea sp. nov., a novel chitinolytic bacterium isolated from aquaculture sludge.</title>
        <authorList>
            <person name="Sheng M."/>
        </authorList>
    </citation>
    <scope>NUCLEOTIDE SEQUENCE [LARGE SCALE GENOMIC DNA]</scope>
    <source>
        <strain evidence="17 18">HX-2-15</strain>
    </source>
</reference>
<feature type="transmembrane region" description="Helical" evidence="14">
    <location>
        <begin position="72"/>
        <end position="92"/>
    </location>
</feature>
<dbReference type="GO" id="GO:0051301">
    <property type="term" value="P:cell division"/>
    <property type="evidence" value="ECO:0007669"/>
    <property type="project" value="UniProtKB-KW"/>
</dbReference>
<dbReference type="PIRSF" id="PIRSF003097">
    <property type="entry name" value="FtsX"/>
    <property type="match status" value="1"/>
</dbReference>
<evidence type="ECO:0000256" key="9">
    <source>
        <dbReference type="ARBA" id="ARBA00022989"/>
    </source>
</evidence>
<dbReference type="PANTHER" id="PTHR47755:SF1">
    <property type="entry name" value="CELL DIVISION PROTEIN FTSX"/>
    <property type="match status" value="1"/>
</dbReference>
<keyword evidence="8 14" id="KW-0812">Transmembrane</keyword>
<protein>
    <recommendedName>
        <fullName evidence="4 12">Cell division protein FtsX</fullName>
    </recommendedName>
</protein>
<evidence type="ECO:0000256" key="10">
    <source>
        <dbReference type="ARBA" id="ARBA00023136"/>
    </source>
</evidence>
<evidence type="ECO:0000256" key="8">
    <source>
        <dbReference type="ARBA" id="ARBA00022692"/>
    </source>
</evidence>
<dbReference type="Pfam" id="PF02687">
    <property type="entry name" value="FtsX"/>
    <property type="match status" value="1"/>
</dbReference>
<evidence type="ECO:0000256" key="7">
    <source>
        <dbReference type="ARBA" id="ARBA00022618"/>
    </source>
</evidence>
<evidence type="ECO:0000259" key="16">
    <source>
        <dbReference type="Pfam" id="PF18075"/>
    </source>
</evidence>
<dbReference type="PANTHER" id="PTHR47755">
    <property type="entry name" value="CELL DIVISION PROTEIN FTSX"/>
    <property type="match status" value="1"/>
</dbReference>
<dbReference type="OrthoDB" id="9813411at2"/>
<dbReference type="AlphaFoldDB" id="A0A4U0Q8M9"/>
<keyword evidence="5 12" id="KW-1003">Cell membrane</keyword>
<evidence type="ECO:0000256" key="1">
    <source>
        <dbReference type="ARBA" id="ARBA00004429"/>
    </source>
</evidence>
<evidence type="ECO:0000256" key="2">
    <source>
        <dbReference type="ARBA" id="ARBA00007379"/>
    </source>
</evidence>
<evidence type="ECO:0000256" key="6">
    <source>
        <dbReference type="ARBA" id="ARBA00022519"/>
    </source>
</evidence>
<dbReference type="InterPro" id="IPR040690">
    <property type="entry name" value="FtsX_ECD"/>
</dbReference>
<evidence type="ECO:0000313" key="18">
    <source>
        <dbReference type="Proteomes" id="UP000310016"/>
    </source>
</evidence>
<evidence type="ECO:0000259" key="15">
    <source>
        <dbReference type="Pfam" id="PF02687"/>
    </source>
</evidence>
<feature type="domain" description="ABC3 transporter permease C-terminal" evidence="15">
    <location>
        <begin position="223"/>
        <end position="343"/>
    </location>
</feature>
<comment type="similarity">
    <text evidence="2 12">Belongs to the ABC-4 integral membrane protein family. FtsX subfamily.</text>
</comment>
<dbReference type="Gene3D" id="3.30.70.3040">
    <property type="match status" value="1"/>
</dbReference>
<dbReference type="NCBIfam" id="TIGR00439">
    <property type="entry name" value="FtsX_Gneg"/>
    <property type="match status" value="1"/>
</dbReference>
<proteinExistence type="inferred from homology"/>
<dbReference type="EMBL" id="SUMF01000002">
    <property type="protein sequence ID" value="TJZ77643.1"/>
    <property type="molecule type" value="Genomic_DNA"/>
</dbReference>
<feature type="domain" description="FtsX extracellular" evidence="16">
    <location>
        <begin position="107"/>
        <end position="200"/>
    </location>
</feature>
<evidence type="ECO:0000256" key="5">
    <source>
        <dbReference type="ARBA" id="ARBA00022475"/>
    </source>
</evidence>
<accession>A0A4U0Q8M9</accession>
<feature type="region of interest" description="Disordered" evidence="13">
    <location>
        <begin position="1"/>
        <end position="34"/>
    </location>
</feature>
<comment type="subunit">
    <text evidence="3">Forms a membrane-associated complex with FtsE.</text>
</comment>
<evidence type="ECO:0000256" key="12">
    <source>
        <dbReference type="PIRNR" id="PIRNR003097"/>
    </source>
</evidence>
<keyword evidence="7 12" id="KW-0132">Cell division</keyword>
<dbReference type="Pfam" id="PF18075">
    <property type="entry name" value="FtsX_ECD"/>
    <property type="match status" value="1"/>
</dbReference>
<feature type="transmembrane region" description="Helical" evidence="14">
    <location>
        <begin position="219"/>
        <end position="240"/>
    </location>
</feature>
<dbReference type="InterPro" id="IPR004513">
    <property type="entry name" value="FtsX"/>
</dbReference>
<keyword evidence="11 12" id="KW-0131">Cell cycle</keyword>
<keyword evidence="10 12" id="KW-0472">Membrane</keyword>
<dbReference type="InterPro" id="IPR047590">
    <property type="entry name" value="FtsX_proteobact-type"/>
</dbReference>
<dbReference type="GO" id="GO:0005886">
    <property type="term" value="C:plasma membrane"/>
    <property type="evidence" value="ECO:0007669"/>
    <property type="project" value="UniProtKB-SubCell"/>
</dbReference>
<evidence type="ECO:0000256" key="4">
    <source>
        <dbReference type="ARBA" id="ARBA00021907"/>
    </source>
</evidence>
<comment type="caution">
    <text evidence="17">The sequence shown here is derived from an EMBL/GenBank/DDBJ whole genome shotgun (WGS) entry which is preliminary data.</text>
</comment>
<keyword evidence="9 14" id="KW-1133">Transmembrane helix</keyword>
<comment type="subcellular location">
    <subcellularLocation>
        <location evidence="1">Cell inner membrane</location>
        <topology evidence="1">Multi-pass membrane protein</topology>
    </subcellularLocation>
</comment>
<dbReference type="InterPro" id="IPR003838">
    <property type="entry name" value="ABC3_permease_C"/>
</dbReference>
<name>A0A4U0Q8M9_9NEIS</name>
<evidence type="ECO:0000313" key="17">
    <source>
        <dbReference type="EMBL" id="TJZ77643.1"/>
    </source>
</evidence>
<evidence type="ECO:0000256" key="11">
    <source>
        <dbReference type="ARBA" id="ARBA00023306"/>
    </source>
</evidence>